<dbReference type="Gene3D" id="1.10.357.10">
    <property type="entry name" value="Tetracycline Repressor, domain 2"/>
    <property type="match status" value="1"/>
</dbReference>
<evidence type="ECO:0000256" key="2">
    <source>
        <dbReference type="PROSITE-ProRule" id="PRU00335"/>
    </source>
</evidence>
<reference evidence="5" key="1">
    <citation type="journal article" date="2019" name="Int. J. Syst. Evol. Microbiol.">
        <title>The Global Catalogue of Microorganisms (GCM) 10K type strain sequencing project: providing services to taxonomists for standard genome sequencing and annotation.</title>
        <authorList>
            <consortium name="The Broad Institute Genomics Platform"/>
            <consortium name="The Broad Institute Genome Sequencing Center for Infectious Disease"/>
            <person name="Wu L."/>
            <person name="Ma J."/>
        </authorList>
    </citation>
    <scope>NUCLEOTIDE SEQUENCE [LARGE SCALE GENOMIC DNA]</scope>
    <source>
        <strain evidence="5">CGMCC 4.7330</strain>
    </source>
</reference>
<dbReference type="InterPro" id="IPR001647">
    <property type="entry name" value="HTH_TetR"/>
</dbReference>
<keyword evidence="1 2" id="KW-0238">DNA-binding</keyword>
<dbReference type="SUPFAM" id="SSF48498">
    <property type="entry name" value="Tetracyclin repressor-like, C-terminal domain"/>
    <property type="match status" value="1"/>
</dbReference>
<dbReference type="Pfam" id="PF00440">
    <property type="entry name" value="TetR_N"/>
    <property type="match status" value="1"/>
</dbReference>
<keyword evidence="5" id="KW-1185">Reference proteome</keyword>
<feature type="DNA-binding region" description="H-T-H motif" evidence="2">
    <location>
        <begin position="39"/>
        <end position="58"/>
    </location>
</feature>
<dbReference type="SUPFAM" id="SSF46689">
    <property type="entry name" value="Homeodomain-like"/>
    <property type="match status" value="1"/>
</dbReference>
<dbReference type="InterPro" id="IPR009057">
    <property type="entry name" value="Homeodomain-like_sf"/>
</dbReference>
<dbReference type="PROSITE" id="PS50977">
    <property type="entry name" value="HTH_TETR_2"/>
    <property type="match status" value="1"/>
</dbReference>
<organism evidence="4 5">
    <name type="scientific">Nocardia jiangsuensis</name>
    <dbReference type="NCBI Taxonomy" id="1691563"/>
    <lineage>
        <taxon>Bacteria</taxon>
        <taxon>Bacillati</taxon>
        <taxon>Actinomycetota</taxon>
        <taxon>Actinomycetes</taxon>
        <taxon>Mycobacteriales</taxon>
        <taxon>Nocardiaceae</taxon>
        <taxon>Nocardia</taxon>
    </lineage>
</organism>
<evidence type="ECO:0000256" key="1">
    <source>
        <dbReference type="ARBA" id="ARBA00023125"/>
    </source>
</evidence>
<evidence type="ECO:0000313" key="5">
    <source>
        <dbReference type="Proteomes" id="UP001595696"/>
    </source>
</evidence>
<dbReference type="Proteomes" id="UP001595696">
    <property type="component" value="Unassembled WGS sequence"/>
</dbReference>
<feature type="domain" description="HTH tetR-type" evidence="3">
    <location>
        <begin position="16"/>
        <end position="76"/>
    </location>
</feature>
<dbReference type="InterPro" id="IPR050109">
    <property type="entry name" value="HTH-type_TetR-like_transc_reg"/>
</dbReference>
<dbReference type="PRINTS" id="PR00455">
    <property type="entry name" value="HTHTETR"/>
</dbReference>
<dbReference type="EMBL" id="JBHSAX010000022">
    <property type="protein sequence ID" value="MFC3965725.1"/>
    <property type="molecule type" value="Genomic_DNA"/>
</dbReference>
<dbReference type="InterPro" id="IPR036271">
    <property type="entry name" value="Tet_transcr_reg_TetR-rel_C_sf"/>
</dbReference>
<gene>
    <name evidence="4" type="ORF">ACFO0B_27365</name>
</gene>
<evidence type="ECO:0000259" key="3">
    <source>
        <dbReference type="PROSITE" id="PS50977"/>
    </source>
</evidence>
<name>A0ABV8E1D9_9NOCA</name>
<dbReference type="RefSeq" id="WP_378615822.1">
    <property type="nucleotide sequence ID" value="NZ_JBHSAX010000022.1"/>
</dbReference>
<protein>
    <submittedName>
        <fullName evidence="4">TetR family transcriptional regulator</fullName>
    </submittedName>
</protein>
<sequence>MTDASGKPQGREAQRLRTRDRVLDAAITEFARTGSAEADIAAIAEAAGVARGTFYFHFPTKEHVLLELERREETLLAQKLGRFLRGEHDLRAALAETVRLVLALERRLGNTLFRELLAVHFSPNRGDGDPRDFPMIATVATEIENARDRGETRDGIDPYHAALFFLLGLYALLATTPDNRAMRAAMLDSYLTTALHSMER</sequence>
<comment type="caution">
    <text evidence="4">The sequence shown here is derived from an EMBL/GenBank/DDBJ whole genome shotgun (WGS) entry which is preliminary data.</text>
</comment>
<dbReference type="PANTHER" id="PTHR30055:SF226">
    <property type="entry name" value="HTH-TYPE TRANSCRIPTIONAL REGULATOR PKSA"/>
    <property type="match status" value="1"/>
</dbReference>
<accession>A0ABV8E1D9</accession>
<dbReference type="PANTHER" id="PTHR30055">
    <property type="entry name" value="HTH-TYPE TRANSCRIPTIONAL REGULATOR RUTR"/>
    <property type="match status" value="1"/>
</dbReference>
<evidence type="ECO:0000313" key="4">
    <source>
        <dbReference type="EMBL" id="MFC3965725.1"/>
    </source>
</evidence>
<proteinExistence type="predicted"/>